<dbReference type="Proteomes" id="UP000005756">
    <property type="component" value="Unassembled WGS sequence"/>
</dbReference>
<reference evidence="1 2" key="1">
    <citation type="submission" date="2011-10" db="EMBL/GenBank/DDBJ databases">
        <authorList>
            <person name="Quillaguamn J."/>
            <person name="Guzmn D."/>
            <person name="Balderrama-Subieta A."/>
            <person name="Cardona-Ortuo C."/>
            <person name="Guevara-Martnez M."/>
            <person name="Callisaya-Quispe N."/>
        </authorList>
    </citation>
    <scope>NUCLEOTIDE SEQUENCE [LARGE SCALE GENOMIC DNA]</scope>
    <source>
        <strain evidence="1 2">LC1</strain>
    </source>
</reference>
<organism evidence="1 2">
    <name type="scientific">Vreelandella boliviensis LC1</name>
    <dbReference type="NCBI Taxonomy" id="1072583"/>
    <lineage>
        <taxon>Bacteria</taxon>
        <taxon>Pseudomonadati</taxon>
        <taxon>Pseudomonadota</taxon>
        <taxon>Gammaproteobacteria</taxon>
        <taxon>Oceanospirillales</taxon>
        <taxon>Halomonadaceae</taxon>
        <taxon>Vreelandella</taxon>
    </lineage>
</organism>
<evidence type="ECO:0000313" key="2">
    <source>
        <dbReference type="Proteomes" id="UP000005756"/>
    </source>
</evidence>
<protein>
    <submittedName>
        <fullName evidence="1">Uncharacterized protein</fullName>
    </submittedName>
</protein>
<gene>
    <name evidence="1" type="ORF">KUC_0221</name>
</gene>
<evidence type="ECO:0000313" key="1">
    <source>
        <dbReference type="EMBL" id="EHJ93274.1"/>
    </source>
</evidence>
<proteinExistence type="predicted"/>
<dbReference type="EMBL" id="JH393257">
    <property type="protein sequence ID" value="EHJ93274.1"/>
    <property type="molecule type" value="Genomic_DNA"/>
</dbReference>
<dbReference type="AlphaFoldDB" id="A0A7U9C1R1"/>
<name>A0A7U9C1R1_9GAMM</name>
<sequence length="40" mass="4816">MMLGSRADWVEVNAQFQDKCFDEYPDESLAEWHQRQGLER</sequence>
<accession>A0A7U9C1R1</accession>